<evidence type="ECO:0000256" key="3">
    <source>
        <dbReference type="RuleBase" id="RU003616"/>
    </source>
</evidence>
<gene>
    <name evidence="5" type="ORF">BCR37DRAFT_86612</name>
</gene>
<evidence type="ECO:0000313" key="6">
    <source>
        <dbReference type="Proteomes" id="UP000193685"/>
    </source>
</evidence>
<name>A0A1Y2F905_PROLT</name>
<sequence length="163" mass="17717">MVSTTASQQPEFLVQDLVGNFFQHLAAAQQHPSCPAKAQQGQAQAQTKAVVSTPDVDLYETSDAILIDVALPGVSKESIAIEYDTKTHRITISATAAPHRHIQDEAVKAVKLERGRGTFERIVGLNKQVILAQEIAARYEDGVLQITVPKDPKAELKHKITVA</sequence>
<comment type="similarity">
    <text evidence="2 3">Belongs to the small heat shock protein (HSP20) family.</text>
</comment>
<proteinExistence type="inferred from homology"/>
<dbReference type="InterPro" id="IPR031107">
    <property type="entry name" value="Small_HSP"/>
</dbReference>
<accession>A0A1Y2F905</accession>
<dbReference type="GeneID" id="63789116"/>
<dbReference type="RefSeq" id="XP_040723756.1">
    <property type="nucleotide sequence ID" value="XM_040872517.1"/>
</dbReference>
<protein>
    <submittedName>
        <fullName evidence="5">HSP20-like chaperone</fullName>
    </submittedName>
</protein>
<dbReference type="Pfam" id="PF00011">
    <property type="entry name" value="HSP20"/>
    <property type="match status" value="1"/>
</dbReference>
<dbReference type="STRING" id="56484.A0A1Y2F905"/>
<reference evidence="5 6" key="1">
    <citation type="submission" date="2016-07" db="EMBL/GenBank/DDBJ databases">
        <title>Pervasive Adenine N6-methylation of Active Genes in Fungi.</title>
        <authorList>
            <consortium name="DOE Joint Genome Institute"/>
            <person name="Mondo S.J."/>
            <person name="Dannebaum R.O."/>
            <person name="Kuo R.C."/>
            <person name="Labutti K."/>
            <person name="Haridas S."/>
            <person name="Kuo A."/>
            <person name="Salamov A."/>
            <person name="Ahrendt S.R."/>
            <person name="Lipzen A."/>
            <person name="Sullivan W."/>
            <person name="Andreopoulos W.B."/>
            <person name="Clum A."/>
            <person name="Lindquist E."/>
            <person name="Daum C."/>
            <person name="Ramamoorthy G.K."/>
            <person name="Gryganskyi A."/>
            <person name="Culley D."/>
            <person name="Magnuson J.K."/>
            <person name="James T.Y."/>
            <person name="O'Malley M.A."/>
            <person name="Stajich J.E."/>
            <person name="Spatafora J.W."/>
            <person name="Visel A."/>
            <person name="Grigoriev I.V."/>
        </authorList>
    </citation>
    <scope>NUCLEOTIDE SEQUENCE [LARGE SCALE GENOMIC DNA]</scope>
    <source>
        <strain evidence="5 6">12-1054</strain>
    </source>
</reference>
<dbReference type="SUPFAM" id="SSF49764">
    <property type="entry name" value="HSP20-like chaperones"/>
    <property type="match status" value="1"/>
</dbReference>
<dbReference type="Proteomes" id="UP000193685">
    <property type="component" value="Unassembled WGS sequence"/>
</dbReference>
<dbReference type="PANTHER" id="PTHR11527">
    <property type="entry name" value="HEAT-SHOCK PROTEIN 20 FAMILY MEMBER"/>
    <property type="match status" value="1"/>
</dbReference>
<evidence type="ECO:0000313" key="5">
    <source>
        <dbReference type="EMBL" id="ORY79385.1"/>
    </source>
</evidence>
<dbReference type="EMBL" id="MCFI01000015">
    <property type="protein sequence ID" value="ORY79385.1"/>
    <property type="molecule type" value="Genomic_DNA"/>
</dbReference>
<keyword evidence="6" id="KW-1185">Reference proteome</keyword>
<dbReference type="OrthoDB" id="5511210at2759"/>
<dbReference type="CDD" id="cd06464">
    <property type="entry name" value="ACD_sHsps-like"/>
    <property type="match status" value="1"/>
</dbReference>
<evidence type="ECO:0000256" key="1">
    <source>
        <dbReference type="ARBA" id="ARBA00023016"/>
    </source>
</evidence>
<dbReference type="PROSITE" id="PS01031">
    <property type="entry name" value="SHSP"/>
    <property type="match status" value="1"/>
</dbReference>
<evidence type="ECO:0000256" key="2">
    <source>
        <dbReference type="PROSITE-ProRule" id="PRU00285"/>
    </source>
</evidence>
<feature type="domain" description="SHSP" evidence="4">
    <location>
        <begin position="47"/>
        <end position="163"/>
    </location>
</feature>
<dbReference type="InterPro" id="IPR002068">
    <property type="entry name" value="A-crystallin/Hsp20_dom"/>
</dbReference>
<comment type="caution">
    <text evidence="5">The sequence shown here is derived from an EMBL/GenBank/DDBJ whole genome shotgun (WGS) entry which is preliminary data.</text>
</comment>
<dbReference type="Gene3D" id="2.60.40.790">
    <property type="match status" value="1"/>
</dbReference>
<dbReference type="AlphaFoldDB" id="A0A1Y2F905"/>
<organism evidence="5 6">
    <name type="scientific">Protomyces lactucae-debilis</name>
    <dbReference type="NCBI Taxonomy" id="2754530"/>
    <lineage>
        <taxon>Eukaryota</taxon>
        <taxon>Fungi</taxon>
        <taxon>Dikarya</taxon>
        <taxon>Ascomycota</taxon>
        <taxon>Taphrinomycotina</taxon>
        <taxon>Taphrinomycetes</taxon>
        <taxon>Taphrinales</taxon>
        <taxon>Protomycetaceae</taxon>
        <taxon>Protomyces</taxon>
    </lineage>
</organism>
<dbReference type="InterPro" id="IPR008978">
    <property type="entry name" value="HSP20-like_chaperone"/>
</dbReference>
<keyword evidence="1" id="KW-0346">Stress response</keyword>
<evidence type="ECO:0000259" key="4">
    <source>
        <dbReference type="PROSITE" id="PS01031"/>
    </source>
</evidence>